<dbReference type="InterPro" id="IPR007061">
    <property type="entry name" value="MST-like"/>
</dbReference>
<proteinExistence type="predicted"/>
<sequence>MTWRAPEITRTTEPYVADERTMLEGWLDYHRQTLLMKCAGLTAEQLKTPSVEPSGLTLLGLVRHMAEVERWWFRVRAAGQDVGGLYGTEEDPDGDFNNAADADAEADFATFAAEVEAARAAAAGLSLDRTFERRRRDGSSDQFNVRWVYIHMIEEYARHNGHADLIRERIDGVTGD</sequence>
<reference evidence="2" key="1">
    <citation type="submission" date="2018-05" db="EMBL/GenBank/DDBJ databases">
        <title>Micromonospora globispora sp. nov. and Micromonospora rugosa sp. nov., isolated from marine sediment.</title>
        <authorList>
            <person name="Carro L."/>
            <person name="Aysel V."/>
            <person name="Cetin D."/>
            <person name="Igual J.M."/>
            <person name="Klenk H.-P."/>
            <person name="Trujillo M.E."/>
            <person name="Sahin N."/>
        </authorList>
    </citation>
    <scope>NUCLEOTIDE SEQUENCE [LARGE SCALE GENOMIC DNA]</scope>
    <source>
        <strain evidence="2">S2904</strain>
    </source>
</reference>
<dbReference type="InterPro" id="IPR034660">
    <property type="entry name" value="DinB/YfiT-like"/>
</dbReference>
<dbReference type="SUPFAM" id="SSF109854">
    <property type="entry name" value="DinB/YfiT-like putative metalloenzymes"/>
    <property type="match status" value="1"/>
</dbReference>
<evidence type="ECO:0000313" key="1">
    <source>
        <dbReference type="EMBL" id="PWU46705.1"/>
    </source>
</evidence>
<keyword evidence="2" id="KW-1185">Reference proteome</keyword>
<accession>A0A317K1F2</accession>
<dbReference type="Proteomes" id="UP000245683">
    <property type="component" value="Unassembled WGS sequence"/>
</dbReference>
<dbReference type="RefSeq" id="WP_109945634.1">
    <property type="nucleotide sequence ID" value="NZ_QGGF01000047.1"/>
</dbReference>
<protein>
    <submittedName>
        <fullName evidence="1">Mini-circle protein</fullName>
    </submittedName>
</protein>
<dbReference type="OrthoDB" id="4548523at2"/>
<evidence type="ECO:0000313" key="2">
    <source>
        <dbReference type="Proteomes" id="UP000245683"/>
    </source>
</evidence>
<dbReference type="Pfam" id="PF04978">
    <property type="entry name" value="MST"/>
    <property type="match status" value="1"/>
</dbReference>
<name>A0A317K1F2_9ACTN</name>
<gene>
    <name evidence="1" type="ORF">DLJ46_17005</name>
</gene>
<organism evidence="1 2">
    <name type="scientific">Micromonospora globispora</name>
    <dbReference type="NCBI Taxonomy" id="1450148"/>
    <lineage>
        <taxon>Bacteria</taxon>
        <taxon>Bacillati</taxon>
        <taxon>Actinomycetota</taxon>
        <taxon>Actinomycetes</taxon>
        <taxon>Micromonosporales</taxon>
        <taxon>Micromonosporaceae</taxon>
        <taxon>Micromonospora</taxon>
    </lineage>
</organism>
<dbReference type="Gene3D" id="1.20.120.450">
    <property type="entry name" value="dinb family like domain"/>
    <property type="match status" value="1"/>
</dbReference>
<dbReference type="EMBL" id="QGSV01000212">
    <property type="protein sequence ID" value="PWU46705.1"/>
    <property type="molecule type" value="Genomic_DNA"/>
</dbReference>
<dbReference type="AlphaFoldDB" id="A0A317K1F2"/>
<comment type="caution">
    <text evidence="1">The sequence shown here is derived from an EMBL/GenBank/DDBJ whole genome shotgun (WGS) entry which is preliminary data.</text>
</comment>